<sequence>MFNIADLKKNPEGLHFDRELDIKELLMSRNPEILDIKNVRAKGLVGYDEGLFLLNYELSYLLTLPSSRSMEPVDLAQETLVSEVFIEAGQVEAKKELVDEELVLVLTDDFIDLEESVIDNILLNIPLQVLTQAEATDASLPSGDNWSVMTESQYQDLQEEKKSANNPFTRLEGMFDEE</sequence>
<feature type="region of interest" description="Disordered" evidence="1">
    <location>
        <begin position="153"/>
        <end position="178"/>
    </location>
</feature>
<keyword evidence="3" id="KW-1185">Reference proteome</keyword>
<evidence type="ECO:0008006" key="4">
    <source>
        <dbReference type="Google" id="ProtNLM"/>
    </source>
</evidence>
<protein>
    <recommendedName>
        <fullName evidence="4">DUF177 domain-containing protein</fullName>
    </recommendedName>
</protein>
<reference evidence="2 3" key="1">
    <citation type="submission" date="2018-05" db="EMBL/GenBank/DDBJ databases">
        <title>Complete genome sequences of Streptococcus sobrinus.</title>
        <authorList>
            <person name="Sales M."/>
            <person name="Jensen P.A."/>
        </authorList>
    </citation>
    <scope>NUCLEOTIDE SEQUENCE [LARGE SCALE GENOMIC DNA]</scope>
    <source>
        <strain evidence="2 3">SL1</strain>
    </source>
</reference>
<dbReference type="InterPro" id="IPR003772">
    <property type="entry name" value="YceD"/>
</dbReference>
<dbReference type="RefSeq" id="WP_002959088.1">
    <property type="nucleotide sequence ID" value="NZ_CP029490.1"/>
</dbReference>
<dbReference type="Proteomes" id="UP000245369">
    <property type="component" value="Chromosome"/>
</dbReference>
<evidence type="ECO:0000313" key="2">
    <source>
        <dbReference type="EMBL" id="AWN20345.1"/>
    </source>
</evidence>
<dbReference type="GeneID" id="93923457"/>
<evidence type="ECO:0000313" key="3">
    <source>
        <dbReference type="Proteomes" id="UP000245369"/>
    </source>
</evidence>
<dbReference type="EMBL" id="CP029490">
    <property type="protein sequence ID" value="AWN20345.1"/>
    <property type="molecule type" value="Genomic_DNA"/>
</dbReference>
<evidence type="ECO:0000256" key="1">
    <source>
        <dbReference type="SAM" id="MobiDB-lite"/>
    </source>
</evidence>
<gene>
    <name evidence="2" type="ORF">DK182_02860</name>
</gene>
<dbReference type="Pfam" id="PF02620">
    <property type="entry name" value="YceD"/>
    <property type="match status" value="1"/>
</dbReference>
<accession>A0ABN5LGX2</accession>
<organism evidence="2 3">
    <name type="scientific">Streptococcus sobrinus</name>
    <dbReference type="NCBI Taxonomy" id="1310"/>
    <lineage>
        <taxon>Bacteria</taxon>
        <taxon>Bacillati</taxon>
        <taxon>Bacillota</taxon>
        <taxon>Bacilli</taxon>
        <taxon>Lactobacillales</taxon>
        <taxon>Streptococcaceae</taxon>
        <taxon>Streptococcus</taxon>
    </lineage>
</organism>
<proteinExistence type="predicted"/>
<name>A0ABN5LGX2_9STRE</name>